<proteinExistence type="predicted"/>
<accession>A0A381PU35</accession>
<dbReference type="EMBL" id="UINC01001083">
    <property type="protein sequence ID" value="SUZ70164.1"/>
    <property type="molecule type" value="Genomic_DNA"/>
</dbReference>
<reference evidence="1" key="1">
    <citation type="submission" date="2018-05" db="EMBL/GenBank/DDBJ databases">
        <authorList>
            <person name="Lanie J.A."/>
            <person name="Ng W.-L."/>
            <person name="Kazmierczak K.M."/>
            <person name="Andrzejewski T.M."/>
            <person name="Davidsen T.M."/>
            <person name="Wayne K.J."/>
            <person name="Tettelin H."/>
            <person name="Glass J.I."/>
            <person name="Rusch D."/>
            <person name="Podicherti R."/>
            <person name="Tsui H.-C.T."/>
            <person name="Winkler M.E."/>
        </authorList>
    </citation>
    <scope>NUCLEOTIDE SEQUENCE</scope>
</reference>
<organism evidence="1">
    <name type="scientific">marine metagenome</name>
    <dbReference type="NCBI Taxonomy" id="408172"/>
    <lineage>
        <taxon>unclassified sequences</taxon>
        <taxon>metagenomes</taxon>
        <taxon>ecological metagenomes</taxon>
    </lineage>
</organism>
<evidence type="ECO:0000313" key="1">
    <source>
        <dbReference type="EMBL" id="SUZ70164.1"/>
    </source>
</evidence>
<protein>
    <submittedName>
        <fullName evidence="1">Uncharacterized protein</fullName>
    </submittedName>
</protein>
<gene>
    <name evidence="1" type="ORF">METZ01_LOCUS23018</name>
</gene>
<sequence length="51" mass="5548">MSEVTLFSDNGRPTTNRLGCHSSIHCLICAQSTPSLLFFKVPRGLAELVIS</sequence>
<name>A0A381PU35_9ZZZZ</name>
<dbReference type="AlphaFoldDB" id="A0A381PU35"/>